<evidence type="ECO:0000256" key="2">
    <source>
        <dbReference type="SAM" id="Phobius"/>
    </source>
</evidence>
<dbReference type="EMBL" id="BMAV01004220">
    <property type="protein sequence ID" value="GFY44399.1"/>
    <property type="molecule type" value="Genomic_DNA"/>
</dbReference>
<comment type="caution">
    <text evidence="3">The sequence shown here is derived from an EMBL/GenBank/DDBJ whole genome shotgun (WGS) entry which is preliminary data.</text>
</comment>
<accession>A0A8X6X1L7</accession>
<reference evidence="3" key="1">
    <citation type="submission" date="2020-08" db="EMBL/GenBank/DDBJ databases">
        <title>Multicomponent nature underlies the extraordinary mechanical properties of spider dragline silk.</title>
        <authorList>
            <person name="Kono N."/>
            <person name="Nakamura H."/>
            <person name="Mori M."/>
            <person name="Yoshida Y."/>
            <person name="Ohtoshi R."/>
            <person name="Malay A.D."/>
            <person name="Moran D.A.P."/>
            <person name="Tomita M."/>
            <person name="Numata K."/>
            <person name="Arakawa K."/>
        </authorList>
    </citation>
    <scope>NUCLEOTIDE SEQUENCE</scope>
</reference>
<keyword evidence="4" id="KW-1185">Reference proteome</keyword>
<feature type="transmembrane region" description="Helical" evidence="2">
    <location>
        <begin position="20"/>
        <end position="41"/>
    </location>
</feature>
<dbReference type="OrthoDB" id="10559259at2759"/>
<proteinExistence type="predicted"/>
<keyword evidence="2" id="KW-1133">Transmembrane helix</keyword>
<keyword evidence="2" id="KW-0472">Membrane</keyword>
<organism evidence="3 4">
    <name type="scientific">Trichonephila inaurata madagascariensis</name>
    <dbReference type="NCBI Taxonomy" id="2747483"/>
    <lineage>
        <taxon>Eukaryota</taxon>
        <taxon>Metazoa</taxon>
        <taxon>Ecdysozoa</taxon>
        <taxon>Arthropoda</taxon>
        <taxon>Chelicerata</taxon>
        <taxon>Arachnida</taxon>
        <taxon>Araneae</taxon>
        <taxon>Araneomorphae</taxon>
        <taxon>Entelegynae</taxon>
        <taxon>Araneoidea</taxon>
        <taxon>Nephilidae</taxon>
        <taxon>Trichonephila</taxon>
        <taxon>Trichonephila inaurata</taxon>
    </lineage>
</organism>
<keyword evidence="2" id="KW-0812">Transmembrane</keyword>
<name>A0A8X6X1L7_9ARAC</name>
<protein>
    <submittedName>
        <fullName evidence="3">Mitoguardin</fullName>
    </submittedName>
</protein>
<dbReference type="AlphaFoldDB" id="A0A8X6X1L7"/>
<feature type="region of interest" description="Disordered" evidence="1">
    <location>
        <begin position="45"/>
        <end position="78"/>
    </location>
</feature>
<gene>
    <name evidence="3" type="primary">Miga</name>
    <name evidence="3" type="ORF">TNIN_108761</name>
</gene>
<evidence type="ECO:0000256" key="1">
    <source>
        <dbReference type="SAM" id="MobiDB-lite"/>
    </source>
</evidence>
<evidence type="ECO:0000313" key="3">
    <source>
        <dbReference type="EMBL" id="GFY44399.1"/>
    </source>
</evidence>
<dbReference type="Proteomes" id="UP000886998">
    <property type="component" value="Unassembled WGS sequence"/>
</dbReference>
<evidence type="ECO:0000313" key="4">
    <source>
        <dbReference type="Proteomes" id="UP000886998"/>
    </source>
</evidence>
<feature type="compositionally biased region" description="Polar residues" evidence="1">
    <location>
        <begin position="59"/>
        <end position="69"/>
    </location>
</feature>
<sequence>MDIRLRLPVRFLPVSLSKQAKITFITVTVGITLLGFVARLLRRRRRSRPKSADKLAVKSRNQNYSTTANGGKKNLCMY</sequence>